<dbReference type="RefSeq" id="YP_009010098.1">
    <property type="nucleotide sequence ID" value="NC_023610.1"/>
</dbReference>
<dbReference type="OrthoDB" id="24468at10239"/>
<dbReference type="Proteomes" id="UP000204235">
    <property type="component" value="Segment"/>
</dbReference>
<keyword evidence="3" id="KW-1185">Reference proteome</keyword>
<dbReference type="KEGG" id="vg:18500944"/>
<proteinExistence type="predicted"/>
<dbReference type="InterPro" id="IPR008258">
    <property type="entry name" value="Transglycosylase_SLT_dom_1"/>
</dbReference>
<organism evidence="2 3">
    <name type="scientific">Erwinia phage PhiEaH1</name>
    <dbReference type="NCBI Taxonomy" id="1401669"/>
    <lineage>
        <taxon>Viruses</taxon>
        <taxon>Duplodnaviria</taxon>
        <taxon>Heunggongvirae</taxon>
        <taxon>Uroviricota</taxon>
        <taxon>Caudoviricetes</taxon>
        <taxon>Chimalliviridae</taxon>
        <taxon>Iapetusvirus</taxon>
        <taxon>Iapetusvirus EaH1</taxon>
    </lineage>
</organism>
<dbReference type="GeneID" id="18500944"/>
<evidence type="ECO:0000313" key="3">
    <source>
        <dbReference type="Proteomes" id="UP000204235"/>
    </source>
</evidence>
<sequence>MRIFTLWLSTLLLTLGLLTAPAMATTSTGPVKVNYAGMEKYGKLVLQVANQTGVDPMELVTFISIESKFNPKAKNGEGSSAAGMGAFIDSTWLAMLKTYGKKYGLSMKTRKSNPRANLLMTAEYIKENRGILESRLGRPVSTAEVYTAHLLGPGGAMKILSAKSNRVAYQAARTSPSKNKRYFLKENGKPRTVAEFRKFTRQMVESHKRAYREITMLTAFEHQMEFVTASRT</sequence>
<dbReference type="InterPro" id="IPR023346">
    <property type="entry name" value="Lysozyme-like_dom_sf"/>
</dbReference>
<accession>W8CZD4</accession>
<dbReference type="SUPFAM" id="SSF53955">
    <property type="entry name" value="Lysozyme-like"/>
    <property type="match status" value="1"/>
</dbReference>
<reference evidence="2 3" key="1">
    <citation type="journal article" date="2014" name="FEMS Microbiol. Lett.">
        <title>The genome of the Erwinia amylovora phage PhiEaH1 reveals greater diversity and broadens the applicability of phages for the treatment of fire blight.</title>
        <authorList>
            <person name="Meczker K."/>
            <person name="Domotor D."/>
            <person name="Vass J."/>
            <person name="Rakhely G."/>
            <person name="Schneider G."/>
            <person name="Kovacs T."/>
        </authorList>
    </citation>
    <scope>NUCLEOTIDE SEQUENCE [LARGE SCALE GENOMIC DNA]</scope>
</reference>
<dbReference type="Gene3D" id="1.10.530.10">
    <property type="match status" value="1"/>
</dbReference>
<name>W8CZD4_9CAUD</name>
<evidence type="ECO:0000313" key="2">
    <source>
        <dbReference type="EMBL" id="AGX01767.1"/>
    </source>
</evidence>
<feature type="domain" description="Transglycosylase SLT" evidence="1">
    <location>
        <begin position="46"/>
        <end position="141"/>
    </location>
</feature>
<protein>
    <submittedName>
        <fullName evidence="2">Lytic transglycosylase</fullName>
    </submittedName>
</protein>
<evidence type="ECO:0000259" key="1">
    <source>
        <dbReference type="Pfam" id="PF01464"/>
    </source>
</evidence>
<dbReference type="Pfam" id="PF01464">
    <property type="entry name" value="SLT"/>
    <property type="match status" value="1"/>
</dbReference>
<dbReference type="EMBL" id="KF623294">
    <property type="protein sequence ID" value="AGX01767.1"/>
    <property type="molecule type" value="Genomic_DNA"/>
</dbReference>